<keyword evidence="6" id="KW-1133">Transmembrane helix</keyword>
<accession>A0A7S2UC78</accession>
<keyword evidence="5" id="KW-0012">Acyltransferase</keyword>
<feature type="transmembrane region" description="Helical" evidence="6">
    <location>
        <begin position="20"/>
        <end position="36"/>
    </location>
</feature>
<evidence type="ECO:0000256" key="3">
    <source>
        <dbReference type="ARBA" id="ARBA00022679"/>
    </source>
</evidence>
<dbReference type="PANTHER" id="PTHR10434">
    <property type="entry name" value="1-ACYL-SN-GLYCEROL-3-PHOSPHATE ACYLTRANSFERASE"/>
    <property type="match status" value="1"/>
</dbReference>
<dbReference type="GO" id="GO:0003841">
    <property type="term" value="F:1-acylglycerol-3-phosphate O-acyltransferase activity"/>
    <property type="evidence" value="ECO:0007669"/>
    <property type="project" value="TreeGrafter"/>
</dbReference>
<evidence type="ECO:0000256" key="5">
    <source>
        <dbReference type="ARBA" id="ARBA00023315"/>
    </source>
</evidence>
<feature type="transmembrane region" description="Helical" evidence="6">
    <location>
        <begin position="161"/>
        <end position="179"/>
    </location>
</feature>
<dbReference type="SMART" id="SM00563">
    <property type="entry name" value="PlsC"/>
    <property type="match status" value="1"/>
</dbReference>
<feature type="domain" description="Phospholipid/glycerol acyltransferase" evidence="7">
    <location>
        <begin position="131"/>
        <end position="246"/>
    </location>
</feature>
<keyword evidence="2" id="KW-0444">Lipid biosynthesis</keyword>
<dbReference type="SUPFAM" id="SSF69593">
    <property type="entry name" value="Glycerol-3-phosphate (1)-acyltransferase"/>
    <property type="match status" value="1"/>
</dbReference>
<dbReference type="PANTHER" id="PTHR10434:SF64">
    <property type="entry name" value="1-ACYL-SN-GLYCEROL-3-PHOSPHATE ACYLTRANSFERASE-RELATED"/>
    <property type="match status" value="1"/>
</dbReference>
<gene>
    <name evidence="8" type="ORF">ASEP1449_LOCUS5438</name>
</gene>
<evidence type="ECO:0000256" key="6">
    <source>
        <dbReference type="SAM" id="Phobius"/>
    </source>
</evidence>
<organism evidence="8">
    <name type="scientific">Attheya septentrionalis</name>
    <dbReference type="NCBI Taxonomy" id="420275"/>
    <lineage>
        <taxon>Eukaryota</taxon>
        <taxon>Sar</taxon>
        <taxon>Stramenopiles</taxon>
        <taxon>Ochrophyta</taxon>
        <taxon>Bacillariophyta</taxon>
        <taxon>Coscinodiscophyceae</taxon>
        <taxon>Chaetocerotophycidae</taxon>
        <taxon>Chaetocerotales</taxon>
        <taxon>Attheyaceae</taxon>
        <taxon>Attheya</taxon>
    </lineage>
</organism>
<evidence type="ECO:0000259" key="7">
    <source>
        <dbReference type="SMART" id="SM00563"/>
    </source>
</evidence>
<dbReference type="Pfam" id="PF01553">
    <property type="entry name" value="Acyltransferase"/>
    <property type="match status" value="1"/>
</dbReference>
<keyword evidence="6" id="KW-0472">Membrane</keyword>
<evidence type="ECO:0000313" key="8">
    <source>
        <dbReference type="EMBL" id="CAD9813613.1"/>
    </source>
</evidence>
<proteinExistence type="predicted"/>
<dbReference type="AlphaFoldDB" id="A0A7S2UC78"/>
<evidence type="ECO:0000256" key="4">
    <source>
        <dbReference type="ARBA" id="ARBA00023098"/>
    </source>
</evidence>
<keyword evidence="3" id="KW-0808">Transferase</keyword>
<evidence type="ECO:0000256" key="1">
    <source>
        <dbReference type="ARBA" id="ARBA00005189"/>
    </source>
</evidence>
<dbReference type="InterPro" id="IPR002123">
    <property type="entry name" value="Plipid/glycerol_acylTrfase"/>
</dbReference>
<comment type="pathway">
    <text evidence="1">Lipid metabolism.</text>
</comment>
<dbReference type="GO" id="GO:0006654">
    <property type="term" value="P:phosphatidic acid biosynthetic process"/>
    <property type="evidence" value="ECO:0007669"/>
    <property type="project" value="TreeGrafter"/>
</dbReference>
<sequence>MMGWLGEYGWVVLGWMGKALWMYASLTFVVPLAGVYQERRIWASTPNPLSVWGHVRVYGFNVIWMQSTLFGSLLIAPKLLWQKNVEVESHCWVESLSARLCMGMFVGPVVVRGTDHLPPSSSTTNTNTPAPVYIANHASQADAGAVYFLARRFKWIAKKSVLYLPGVGQTMFLSGHVMINRRTGKNTKSVSSLYTKSNDAIQSGIPMFIFPQGTRRLSTRLPFKDGAFNIAITNHSDIIPISIEIPPNLWNNPYPIPKLWGGTQPDPIILTVHPPISTRNKTMNDKEALKQHCSDLIYSFLPPHMQPITTTSSSSSSETKKTS</sequence>
<keyword evidence="6" id="KW-0812">Transmembrane</keyword>
<keyword evidence="4" id="KW-0443">Lipid metabolism</keyword>
<reference evidence="8" key="1">
    <citation type="submission" date="2021-01" db="EMBL/GenBank/DDBJ databases">
        <authorList>
            <person name="Corre E."/>
            <person name="Pelletier E."/>
            <person name="Niang G."/>
            <person name="Scheremetjew M."/>
            <person name="Finn R."/>
            <person name="Kale V."/>
            <person name="Holt S."/>
            <person name="Cochrane G."/>
            <person name="Meng A."/>
            <person name="Brown T."/>
            <person name="Cohen L."/>
        </authorList>
    </citation>
    <scope>NUCLEOTIDE SEQUENCE</scope>
    <source>
        <strain evidence="8">CCMP2084</strain>
    </source>
</reference>
<protein>
    <recommendedName>
        <fullName evidence="7">Phospholipid/glycerol acyltransferase domain-containing protein</fullName>
    </recommendedName>
</protein>
<dbReference type="EMBL" id="HBHQ01008151">
    <property type="protein sequence ID" value="CAD9813613.1"/>
    <property type="molecule type" value="Transcribed_RNA"/>
</dbReference>
<dbReference type="CDD" id="cd07989">
    <property type="entry name" value="LPLAT_AGPAT-like"/>
    <property type="match status" value="1"/>
</dbReference>
<evidence type="ECO:0000256" key="2">
    <source>
        <dbReference type="ARBA" id="ARBA00022516"/>
    </source>
</evidence>
<name>A0A7S2UC78_9STRA</name>